<feature type="domain" description="FecR N-terminal" evidence="3">
    <location>
        <begin position="36"/>
        <end position="78"/>
    </location>
</feature>
<name>A0A157Q832_9BORD</name>
<organism evidence="4 5">
    <name type="scientific">Bordetella ansorpii</name>
    <dbReference type="NCBI Taxonomy" id="288768"/>
    <lineage>
        <taxon>Bacteria</taxon>
        <taxon>Pseudomonadati</taxon>
        <taxon>Pseudomonadota</taxon>
        <taxon>Betaproteobacteria</taxon>
        <taxon>Burkholderiales</taxon>
        <taxon>Alcaligenaceae</taxon>
        <taxon>Bordetella</taxon>
    </lineage>
</organism>
<dbReference type="Proteomes" id="UP000077037">
    <property type="component" value="Unassembled WGS sequence"/>
</dbReference>
<keyword evidence="4" id="KW-0812">Transmembrane</keyword>
<feature type="region of interest" description="Disordered" evidence="1">
    <location>
        <begin position="1"/>
        <end position="27"/>
    </location>
</feature>
<sequence length="351" mass="38319">MTSASCTPAPPISASSGGGATPPLAEGQPISEATADAAAEWLTVMMSGEATEDEHERWRQWRAADAEHERAWRHIEAVMAGRLGALQRHAAYQTLSPYAGPAARGRRQALRLLLWGCAAGGTAMLASRTQTWQRIAADYRTGTGEQRTLALADGTRILLNTGSAIDVRFDGQTRLVRLIRGEALITTGHLRLDGEPDPRPFIVQTGEGRVRALGTRFTVRQDDGRTAVAVIESAVEVTPGAAQGQTRRLHAGERATFTRHAVDTPQAVAERDLAWTRRQIVAEDVRLADFLAELGRYRPGLLRCDPAVADLRLSGVFPLEDTDRVLAMLPKVLPVQVRQRTRYWVTIEGRA</sequence>
<evidence type="ECO:0000256" key="1">
    <source>
        <dbReference type="SAM" id="MobiDB-lite"/>
    </source>
</evidence>
<dbReference type="RefSeq" id="WP_173678825.1">
    <property type="nucleotide sequence ID" value="NZ_FKBS01000017.1"/>
</dbReference>
<accession>A0A157Q832</accession>
<dbReference type="InterPro" id="IPR032623">
    <property type="entry name" value="FecR_N"/>
</dbReference>
<dbReference type="InterPro" id="IPR006860">
    <property type="entry name" value="FecR"/>
</dbReference>
<keyword evidence="4" id="KW-0472">Membrane</keyword>
<dbReference type="Pfam" id="PF04773">
    <property type="entry name" value="FecR"/>
    <property type="match status" value="1"/>
</dbReference>
<dbReference type="Gene3D" id="2.60.120.1440">
    <property type="match status" value="1"/>
</dbReference>
<dbReference type="InterPro" id="IPR012373">
    <property type="entry name" value="Ferrdict_sens_TM"/>
</dbReference>
<dbReference type="GO" id="GO:0016989">
    <property type="term" value="F:sigma factor antagonist activity"/>
    <property type="evidence" value="ECO:0007669"/>
    <property type="project" value="TreeGrafter"/>
</dbReference>
<evidence type="ECO:0000259" key="2">
    <source>
        <dbReference type="Pfam" id="PF04773"/>
    </source>
</evidence>
<evidence type="ECO:0000313" key="4">
    <source>
        <dbReference type="EMBL" id="SAI41891.1"/>
    </source>
</evidence>
<dbReference type="AlphaFoldDB" id="A0A157Q832"/>
<evidence type="ECO:0000259" key="3">
    <source>
        <dbReference type="Pfam" id="PF16220"/>
    </source>
</evidence>
<feature type="domain" description="FecR protein" evidence="2">
    <location>
        <begin position="138"/>
        <end position="236"/>
    </location>
</feature>
<evidence type="ECO:0000313" key="5">
    <source>
        <dbReference type="Proteomes" id="UP000077037"/>
    </source>
</evidence>
<gene>
    <name evidence="4" type="primary">fecR2_6</name>
    <name evidence="4" type="ORF">SAMEA1982600_03349</name>
</gene>
<dbReference type="PANTHER" id="PTHR30273">
    <property type="entry name" value="PERIPLASMIC SIGNAL SENSOR AND SIGMA FACTOR ACTIVATOR FECR-RELATED"/>
    <property type="match status" value="1"/>
</dbReference>
<protein>
    <submittedName>
        <fullName evidence="4">Transmembrane sensor</fullName>
    </submittedName>
</protein>
<reference evidence="4 5" key="1">
    <citation type="submission" date="2016-03" db="EMBL/GenBank/DDBJ databases">
        <authorList>
            <consortium name="Pathogen Informatics"/>
        </authorList>
    </citation>
    <scope>NUCLEOTIDE SEQUENCE [LARGE SCALE GENOMIC DNA]</scope>
    <source>
        <strain evidence="4 5">NCTC13364</strain>
    </source>
</reference>
<dbReference type="PIRSF" id="PIRSF018266">
    <property type="entry name" value="FecR"/>
    <property type="match status" value="1"/>
</dbReference>
<dbReference type="Pfam" id="PF16220">
    <property type="entry name" value="DUF4880"/>
    <property type="match status" value="1"/>
</dbReference>
<dbReference type="PANTHER" id="PTHR30273:SF2">
    <property type="entry name" value="PROTEIN FECR"/>
    <property type="match status" value="1"/>
</dbReference>
<dbReference type="EMBL" id="FKBS01000017">
    <property type="protein sequence ID" value="SAI41891.1"/>
    <property type="molecule type" value="Genomic_DNA"/>
</dbReference>
<proteinExistence type="predicted"/>